<dbReference type="PROSITE" id="PS50198">
    <property type="entry name" value="PPIC_PPIASE_2"/>
    <property type="match status" value="2"/>
</dbReference>
<keyword evidence="1 7" id="KW-0732">Signal</keyword>
<feature type="region of interest" description="Disordered" evidence="8">
    <location>
        <begin position="380"/>
        <end position="400"/>
    </location>
</feature>
<dbReference type="PROSITE" id="PS01096">
    <property type="entry name" value="PPIC_PPIASE_1"/>
    <property type="match status" value="1"/>
</dbReference>
<evidence type="ECO:0000256" key="6">
    <source>
        <dbReference type="ARBA" id="ARBA00023235"/>
    </source>
</evidence>
<dbReference type="Proteomes" id="UP000593932">
    <property type="component" value="Chromosome"/>
</dbReference>
<protein>
    <recommendedName>
        <fullName evidence="7">Chaperone SurA</fullName>
    </recommendedName>
    <alternativeName>
        <fullName evidence="7">Peptidyl-prolyl cis-trans isomerase SurA</fullName>
        <shortName evidence="7">PPIase SurA</shortName>
        <ecNumber evidence="7">5.2.1.8</ecNumber>
    </alternativeName>
    <alternativeName>
        <fullName evidence="7">Rotamase SurA</fullName>
    </alternativeName>
</protein>
<evidence type="ECO:0000256" key="2">
    <source>
        <dbReference type="ARBA" id="ARBA00022737"/>
    </source>
</evidence>
<dbReference type="Pfam" id="PF09312">
    <property type="entry name" value="SurA_N"/>
    <property type="match status" value="1"/>
</dbReference>
<keyword evidence="3 7" id="KW-0574">Periplasm</keyword>
<evidence type="ECO:0000313" key="10">
    <source>
        <dbReference type="EMBL" id="QOW21593.1"/>
    </source>
</evidence>
<gene>
    <name evidence="7" type="primary">surA</name>
    <name evidence="10" type="ORF">INQ42_10160</name>
</gene>
<dbReference type="InterPro" id="IPR023058">
    <property type="entry name" value="PPIase_PpiC_CS"/>
</dbReference>
<feature type="domain" description="PpiC" evidence="9">
    <location>
        <begin position="169"/>
        <end position="271"/>
    </location>
</feature>
<dbReference type="InterPro" id="IPR027304">
    <property type="entry name" value="Trigger_fact/SurA_dom_sf"/>
</dbReference>
<dbReference type="GO" id="GO:0016853">
    <property type="term" value="F:isomerase activity"/>
    <property type="evidence" value="ECO:0007669"/>
    <property type="project" value="UniProtKB-KW"/>
</dbReference>
<dbReference type="Gene3D" id="3.10.50.40">
    <property type="match status" value="2"/>
</dbReference>
<dbReference type="PANTHER" id="PTHR47637:SF1">
    <property type="entry name" value="CHAPERONE SURA"/>
    <property type="match status" value="1"/>
</dbReference>
<reference evidence="10 11" key="1">
    <citation type="submission" date="2020-10" db="EMBL/GenBank/DDBJ databases">
        <title>complete genome sequencing of Lysobacter sp. H23M41.</title>
        <authorList>
            <person name="Bae J.-W."/>
            <person name="Lee S.-Y."/>
        </authorList>
    </citation>
    <scope>NUCLEOTIDE SEQUENCE [LARGE SCALE GENOMIC DNA]</scope>
    <source>
        <strain evidence="10 11">H23M41</strain>
    </source>
</reference>
<dbReference type="InterPro" id="IPR050280">
    <property type="entry name" value="OMP_Chaperone_SurA"/>
</dbReference>
<dbReference type="RefSeq" id="WP_194034158.1">
    <property type="nucleotide sequence ID" value="NZ_CP063657.1"/>
</dbReference>
<keyword evidence="11" id="KW-1185">Reference proteome</keyword>
<dbReference type="Pfam" id="PF13616">
    <property type="entry name" value="Rotamase_3"/>
    <property type="match status" value="1"/>
</dbReference>
<dbReference type="SUPFAM" id="SSF109998">
    <property type="entry name" value="Triger factor/SurA peptide-binding domain-like"/>
    <property type="match status" value="1"/>
</dbReference>
<feature type="domain" description="PpiC" evidence="9">
    <location>
        <begin position="283"/>
        <end position="382"/>
    </location>
</feature>
<comment type="subcellular location">
    <subcellularLocation>
        <location evidence="7">Periplasm</location>
    </subcellularLocation>
    <text evidence="7">Is capable of associating with the outer membrane.</text>
</comment>
<feature type="signal peptide" evidence="7">
    <location>
        <begin position="1"/>
        <end position="20"/>
    </location>
</feature>
<name>A0A7S6UJS0_9GAMM</name>
<dbReference type="Pfam" id="PF00639">
    <property type="entry name" value="Rotamase"/>
    <property type="match status" value="1"/>
</dbReference>
<organism evidence="10 11">
    <name type="scientific">Novilysobacter avium</name>
    <dbReference type="NCBI Taxonomy" id="2781023"/>
    <lineage>
        <taxon>Bacteria</taxon>
        <taxon>Pseudomonadati</taxon>
        <taxon>Pseudomonadota</taxon>
        <taxon>Gammaproteobacteria</taxon>
        <taxon>Lysobacterales</taxon>
        <taxon>Lysobacteraceae</taxon>
        <taxon>Novilysobacter</taxon>
    </lineage>
</organism>
<evidence type="ECO:0000256" key="7">
    <source>
        <dbReference type="HAMAP-Rule" id="MF_01183"/>
    </source>
</evidence>
<comment type="catalytic activity">
    <reaction evidence="7">
        <text>[protein]-peptidylproline (omega=180) = [protein]-peptidylproline (omega=0)</text>
        <dbReference type="Rhea" id="RHEA:16237"/>
        <dbReference type="Rhea" id="RHEA-COMP:10747"/>
        <dbReference type="Rhea" id="RHEA-COMP:10748"/>
        <dbReference type="ChEBI" id="CHEBI:83833"/>
        <dbReference type="ChEBI" id="CHEBI:83834"/>
        <dbReference type="EC" id="5.2.1.8"/>
    </reaction>
</comment>
<evidence type="ECO:0000313" key="11">
    <source>
        <dbReference type="Proteomes" id="UP000593932"/>
    </source>
</evidence>
<dbReference type="EC" id="5.2.1.8" evidence="7"/>
<keyword evidence="2 7" id="KW-0677">Repeat</keyword>
<dbReference type="InterPro" id="IPR046357">
    <property type="entry name" value="PPIase_dom_sf"/>
</dbReference>
<accession>A0A7S6UJS0</accession>
<proteinExistence type="inferred from homology"/>
<sequence length="449" mass="47929" precursor="true">MKKLFASLLAGALLLAPAFAQQVAPIDGIAVVVDEDVILQSELDRAVANIRAQYAGRTEQLPPPEVLERQVAERLVLLKLQVARANSTGVKVSSQEVDQTIGAIAAQNQVSVDQLAAQLARDGTSLPQFRESIRDELLVQRLRQRLAQSQISVSDAEVDAALAAQQGSGTQYHLAHILVAVPEGATPEQIATAQSKIEGVQGLIKRGEMDFAAAAVRYSDSPNALEGGDLGWRSSDEIPSAFADLVRGMSPGQVTEPIRGPSGFQMLQVVESRDASQAAPSMVTQYKASHILIRVDETTSAAEAKAKADTLHARLLGGADFAALAREESQDPSSQARGGDLGWFARDQFGPDFGGEVAQLDDGAVSAPFRTQAGWHIVKRAGSRQSDVGDTSQRDQVRETIGRRKLEDEWNRFLREMRGEAFVDFRNVAGAGDANGDAGEAGTTDANGN</sequence>
<evidence type="ECO:0000256" key="5">
    <source>
        <dbReference type="ARBA" id="ARBA00023186"/>
    </source>
</evidence>
<dbReference type="Gene3D" id="1.10.4030.10">
    <property type="entry name" value="Porin chaperone SurA, peptide-binding domain"/>
    <property type="match status" value="1"/>
</dbReference>
<dbReference type="InterPro" id="IPR000297">
    <property type="entry name" value="PPIase_PpiC"/>
</dbReference>
<keyword evidence="4 7" id="KW-0697">Rotamase</keyword>
<comment type="domain">
    <text evidence="7">The PPIase activity resides only in the second parvulin domain. The N-terminal region and the C-terminal tail are necessary and sufficient for the chaperone activity of SurA. The PPIase activity is dispensable for SurA to function as a chaperone. The N-terminal region and the C-terminal tail are also required for porin recognition.</text>
</comment>
<dbReference type="EMBL" id="CP063657">
    <property type="protein sequence ID" value="QOW21593.1"/>
    <property type="molecule type" value="Genomic_DNA"/>
</dbReference>
<evidence type="ECO:0000256" key="3">
    <source>
        <dbReference type="ARBA" id="ARBA00022764"/>
    </source>
</evidence>
<comment type="function">
    <text evidence="7">Chaperone involved in the correct folding and assembly of outer membrane proteins. Recognizes specific patterns of aromatic residues and the orientation of their side chains, which are found more frequently in integral outer membrane proteins. May act in both early periplasmic and late outer membrane-associated steps of protein maturation.</text>
</comment>
<keyword evidence="5 7" id="KW-0143">Chaperone</keyword>
<feature type="chain" id="PRO_5044897516" description="Chaperone SurA" evidence="7">
    <location>
        <begin position="21"/>
        <end position="449"/>
    </location>
</feature>
<dbReference type="InterPro" id="IPR023034">
    <property type="entry name" value="PPIase_SurA"/>
</dbReference>
<evidence type="ECO:0000259" key="9">
    <source>
        <dbReference type="PROSITE" id="PS50198"/>
    </source>
</evidence>
<dbReference type="PANTHER" id="PTHR47637">
    <property type="entry name" value="CHAPERONE SURA"/>
    <property type="match status" value="1"/>
</dbReference>
<dbReference type="HAMAP" id="MF_01183">
    <property type="entry name" value="Chaperone_SurA"/>
    <property type="match status" value="1"/>
</dbReference>
<dbReference type="InterPro" id="IPR015391">
    <property type="entry name" value="SurA_N"/>
</dbReference>
<evidence type="ECO:0000256" key="4">
    <source>
        <dbReference type="ARBA" id="ARBA00023110"/>
    </source>
</evidence>
<evidence type="ECO:0000256" key="1">
    <source>
        <dbReference type="ARBA" id="ARBA00022729"/>
    </source>
</evidence>
<evidence type="ECO:0000256" key="8">
    <source>
        <dbReference type="SAM" id="MobiDB-lite"/>
    </source>
</evidence>
<dbReference type="SUPFAM" id="SSF54534">
    <property type="entry name" value="FKBP-like"/>
    <property type="match status" value="2"/>
</dbReference>
<feature type="region of interest" description="Disordered" evidence="8">
    <location>
        <begin position="430"/>
        <end position="449"/>
    </location>
</feature>
<keyword evidence="6 7" id="KW-0413">Isomerase</keyword>